<organism evidence="1 2">
    <name type="scientific">Saccharibacter floricola DSM 15669</name>
    <dbReference type="NCBI Taxonomy" id="1123227"/>
    <lineage>
        <taxon>Bacteria</taxon>
        <taxon>Pseudomonadati</taxon>
        <taxon>Pseudomonadota</taxon>
        <taxon>Alphaproteobacteria</taxon>
        <taxon>Acetobacterales</taxon>
        <taxon>Acetobacteraceae</taxon>
        <taxon>Saccharibacter</taxon>
    </lineage>
</organism>
<gene>
    <name evidence="1" type="ORF">AA15669_0335</name>
</gene>
<evidence type="ECO:0008006" key="3">
    <source>
        <dbReference type="Google" id="ProtNLM"/>
    </source>
</evidence>
<evidence type="ECO:0000313" key="1">
    <source>
        <dbReference type="EMBL" id="GBQ05159.1"/>
    </source>
</evidence>
<sequence>MELCGNACAGEAGEHRGNASLNEIKKLNPVADQGWRQCVKAWTRPAKMQDGTMVCVA</sequence>
<evidence type="ECO:0000313" key="2">
    <source>
        <dbReference type="Proteomes" id="UP001062901"/>
    </source>
</evidence>
<proteinExistence type="predicted"/>
<comment type="caution">
    <text evidence="1">The sequence shown here is derived from an EMBL/GenBank/DDBJ whole genome shotgun (WGS) entry which is preliminary data.</text>
</comment>
<dbReference type="EMBL" id="BAQD01000003">
    <property type="protein sequence ID" value="GBQ05159.1"/>
    <property type="molecule type" value="Genomic_DNA"/>
</dbReference>
<name>A0ABQ0NX96_9PROT</name>
<reference evidence="1" key="1">
    <citation type="submission" date="2013-04" db="EMBL/GenBank/DDBJ databases">
        <title>The genome sequencing project of 58 acetic acid bacteria.</title>
        <authorList>
            <person name="Okamoto-Kainuma A."/>
            <person name="Ishikawa M."/>
            <person name="Umino S."/>
            <person name="Koizumi Y."/>
            <person name="Shiwa Y."/>
            <person name="Yoshikawa H."/>
            <person name="Matsutani M."/>
            <person name="Matsushita K."/>
        </authorList>
    </citation>
    <scope>NUCLEOTIDE SEQUENCE</scope>
    <source>
        <strain evidence="1">DSM 15669</strain>
    </source>
</reference>
<protein>
    <recommendedName>
        <fullName evidence="3">LysM domain-containing protein</fullName>
    </recommendedName>
</protein>
<dbReference type="Proteomes" id="UP001062901">
    <property type="component" value="Unassembled WGS sequence"/>
</dbReference>
<keyword evidence="2" id="KW-1185">Reference proteome</keyword>
<accession>A0ABQ0NX96</accession>